<feature type="signal peptide" evidence="2">
    <location>
        <begin position="1"/>
        <end position="19"/>
    </location>
</feature>
<sequence length="358" mass="39034">MKRRALLLGFLLLPTAARARTTKQASKKQSARPAPKPAPPAPAVRSSAGLQPLKEAKTQLVDFNASPFPYRGFIPGTNKPFLDVRDGKRRGHTTLRGDICWEDTTYSDRRSLLYLPAGFNPELPSLIVMFLHGQGATLERDVMQRQGVPRQVSESGKNVALVAPQLAVDAADSSAGNFWRPGHFAAYIDEAAERLMRLYGDKRAGPRFNAAPVVIISYSGGYLSTAYALERGGAVYRVKGVILMDSLYGDEDKFAGWAAARRQLGFLLSAYTDSTRDDNAALQNMLAKRRIRYVSALPPSLAPGTMAFVSCGGADLHGDFVTRAWTADPVKQALSMIPGYEQTIPSKPEPPARAKKRV</sequence>
<keyword evidence="4" id="KW-1185">Reference proteome</keyword>
<dbReference type="AlphaFoldDB" id="A0A1T4QES9"/>
<name>A0A1T4QES9_9HYPH</name>
<protein>
    <recommendedName>
        <fullName evidence="5">Alpha/beta hydrolase family protein</fullName>
    </recommendedName>
</protein>
<gene>
    <name evidence="3" type="ORF">SAMN02745126_03171</name>
</gene>
<accession>A0A1T4QES9</accession>
<dbReference type="Proteomes" id="UP000190092">
    <property type="component" value="Unassembled WGS sequence"/>
</dbReference>
<reference evidence="4" key="1">
    <citation type="submission" date="2017-02" db="EMBL/GenBank/DDBJ databases">
        <authorList>
            <person name="Varghese N."/>
            <person name="Submissions S."/>
        </authorList>
    </citation>
    <scope>NUCLEOTIDE SEQUENCE [LARGE SCALE GENOMIC DNA]</scope>
    <source>
        <strain evidence="4">ATCC 27094</strain>
    </source>
</reference>
<feature type="chain" id="PRO_5013273091" description="Alpha/beta hydrolase family protein" evidence="2">
    <location>
        <begin position="20"/>
        <end position="358"/>
    </location>
</feature>
<evidence type="ECO:0008006" key="5">
    <source>
        <dbReference type="Google" id="ProtNLM"/>
    </source>
</evidence>
<dbReference type="InterPro" id="IPR029058">
    <property type="entry name" value="AB_hydrolase_fold"/>
</dbReference>
<keyword evidence="2" id="KW-0732">Signal</keyword>
<proteinExistence type="predicted"/>
<evidence type="ECO:0000313" key="4">
    <source>
        <dbReference type="Proteomes" id="UP000190092"/>
    </source>
</evidence>
<dbReference type="EMBL" id="FUWJ01000003">
    <property type="protein sequence ID" value="SKA02011.1"/>
    <property type="molecule type" value="Genomic_DNA"/>
</dbReference>
<evidence type="ECO:0000256" key="1">
    <source>
        <dbReference type="SAM" id="MobiDB-lite"/>
    </source>
</evidence>
<dbReference type="STRING" id="225324.SAMN02745126_03171"/>
<feature type="region of interest" description="Disordered" evidence="1">
    <location>
        <begin position="19"/>
        <end position="49"/>
    </location>
</feature>
<evidence type="ECO:0000313" key="3">
    <source>
        <dbReference type="EMBL" id="SKA02011.1"/>
    </source>
</evidence>
<evidence type="ECO:0000256" key="2">
    <source>
        <dbReference type="SAM" id="SignalP"/>
    </source>
</evidence>
<dbReference type="SUPFAM" id="SSF53474">
    <property type="entry name" value="alpha/beta-Hydrolases"/>
    <property type="match status" value="1"/>
</dbReference>
<dbReference type="Gene3D" id="3.40.50.1820">
    <property type="entry name" value="alpha/beta hydrolase"/>
    <property type="match status" value="1"/>
</dbReference>
<organism evidence="3 4">
    <name type="scientific">Enhydrobacter aerosaccus</name>
    <dbReference type="NCBI Taxonomy" id="225324"/>
    <lineage>
        <taxon>Bacteria</taxon>
        <taxon>Pseudomonadati</taxon>
        <taxon>Pseudomonadota</taxon>
        <taxon>Alphaproteobacteria</taxon>
        <taxon>Hyphomicrobiales</taxon>
        <taxon>Enhydrobacter</taxon>
    </lineage>
</organism>